<name>A0A345NRU1_9MICO</name>
<accession>A0A345NRU1</accession>
<feature type="region of interest" description="Disordered" evidence="1">
    <location>
        <begin position="99"/>
        <end position="134"/>
    </location>
</feature>
<evidence type="ECO:0000313" key="5">
    <source>
        <dbReference type="Proteomes" id="UP000253790"/>
    </source>
</evidence>
<dbReference type="RefSeq" id="WP_114930412.1">
    <property type="nucleotide sequence ID" value="NZ_CP031229.1"/>
</dbReference>
<feature type="transmembrane region" description="Helical" evidence="2">
    <location>
        <begin position="48"/>
        <end position="68"/>
    </location>
</feature>
<dbReference type="AlphaFoldDB" id="A0A345NRU1"/>
<evidence type="ECO:0000256" key="2">
    <source>
        <dbReference type="SAM" id="Phobius"/>
    </source>
</evidence>
<evidence type="ECO:0000259" key="3">
    <source>
        <dbReference type="Pfam" id="PF13239"/>
    </source>
</evidence>
<dbReference type="EMBL" id="CP031229">
    <property type="protein sequence ID" value="AXH97749.1"/>
    <property type="molecule type" value="Genomic_DNA"/>
</dbReference>
<feature type="domain" description="2TM" evidence="3">
    <location>
        <begin position="38"/>
        <end position="94"/>
    </location>
</feature>
<keyword evidence="2" id="KW-0472">Membrane</keyword>
<organism evidence="4 5">
    <name type="scientific">Ornithinimicrobium avium</name>
    <dbReference type="NCBI Taxonomy" id="2283195"/>
    <lineage>
        <taxon>Bacteria</taxon>
        <taxon>Bacillati</taxon>
        <taxon>Actinomycetota</taxon>
        <taxon>Actinomycetes</taxon>
        <taxon>Micrococcales</taxon>
        <taxon>Ornithinimicrobiaceae</taxon>
        <taxon>Ornithinimicrobium</taxon>
    </lineage>
</organism>
<protein>
    <recommendedName>
        <fullName evidence="3">2TM domain-containing protein</fullName>
    </recommendedName>
</protein>
<sequence length="134" mass="14541">MTQPNGEAAEPEGPPPLPSWRAPAPSADPAADPELRAKALKHLEEKKAFRIHLTTYVVIMGFLVAIWLITGMGYFWPIWPMMGWGIGLALHGASLRWDRDPTEEQVAEQARRLAGRRGGPGPGPGGLEGPQDTV</sequence>
<feature type="compositionally biased region" description="Gly residues" evidence="1">
    <location>
        <begin position="116"/>
        <end position="128"/>
    </location>
</feature>
<dbReference type="Pfam" id="PF13239">
    <property type="entry name" value="2TM"/>
    <property type="match status" value="1"/>
</dbReference>
<feature type="compositionally biased region" description="Low complexity" evidence="1">
    <location>
        <begin position="19"/>
        <end position="31"/>
    </location>
</feature>
<evidence type="ECO:0000256" key="1">
    <source>
        <dbReference type="SAM" id="MobiDB-lite"/>
    </source>
</evidence>
<dbReference type="InterPro" id="IPR025698">
    <property type="entry name" value="2TM_dom"/>
</dbReference>
<dbReference type="OrthoDB" id="5145586at2"/>
<dbReference type="Proteomes" id="UP000253790">
    <property type="component" value="Chromosome"/>
</dbReference>
<keyword evidence="2" id="KW-1133">Transmembrane helix</keyword>
<keyword evidence="5" id="KW-1185">Reference proteome</keyword>
<dbReference type="KEGG" id="orn:DV701_17975"/>
<evidence type="ECO:0000313" key="4">
    <source>
        <dbReference type="EMBL" id="AXH97749.1"/>
    </source>
</evidence>
<gene>
    <name evidence="4" type="ORF">DV701_17975</name>
</gene>
<feature type="region of interest" description="Disordered" evidence="1">
    <location>
        <begin position="1"/>
        <end position="31"/>
    </location>
</feature>
<reference evidence="4 5" key="1">
    <citation type="submission" date="2018-07" db="EMBL/GenBank/DDBJ databases">
        <title>Complete genome sequencing of Ornithinimicrobium sp. AMA3305.</title>
        <authorList>
            <person name="Bae J.-W."/>
        </authorList>
    </citation>
    <scope>NUCLEOTIDE SEQUENCE [LARGE SCALE GENOMIC DNA]</scope>
    <source>
        <strain evidence="4 5">AMA3305</strain>
    </source>
</reference>
<keyword evidence="2" id="KW-0812">Transmembrane</keyword>
<proteinExistence type="predicted"/>